<dbReference type="InterPro" id="IPR000683">
    <property type="entry name" value="Gfo/Idh/MocA-like_OxRdtase_N"/>
</dbReference>
<comment type="similarity">
    <text evidence="1">Belongs to the Gfo/Idh/MocA family.</text>
</comment>
<dbReference type="EMBL" id="JAJNNZ010000003">
    <property type="protein sequence ID" value="MCJ2376152.1"/>
    <property type="molecule type" value="Genomic_DNA"/>
</dbReference>
<organism evidence="4 5">
    <name type="scientific">Vibrio gelatinilyticus</name>
    <dbReference type="NCBI Taxonomy" id="2893468"/>
    <lineage>
        <taxon>Bacteria</taxon>
        <taxon>Pseudomonadati</taxon>
        <taxon>Pseudomonadota</taxon>
        <taxon>Gammaproteobacteria</taxon>
        <taxon>Vibrionales</taxon>
        <taxon>Vibrionaceae</taxon>
        <taxon>Vibrio</taxon>
    </lineage>
</organism>
<gene>
    <name evidence="4" type="ORF">LNL84_04820</name>
</gene>
<evidence type="ECO:0000256" key="1">
    <source>
        <dbReference type="ARBA" id="ARBA00010928"/>
    </source>
</evidence>
<dbReference type="Gene3D" id="3.40.50.720">
    <property type="entry name" value="NAD(P)-binding Rossmann-like Domain"/>
    <property type="match status" value="1"/>
</dbReference>
<sequence length="330" mass="36650">MTSPCINWAIAGLGKIANRFASDLTTDVPNARLYAVAARSEDRAIAFKNQYSAQVAYGSYQELAQDNNVDVVYVATIHPFHRDLVELFVRHGKHVLVEKTAFTNLNDWDEMTELAISHNVLLLEAMKAVTFPGYQALKKYIAQHSISLKSVEASFGNWHKYDANQPIFNGSLSGGATLDVGVYALWLYADLCQLMNVEIPDPTVHFENDNEASNVDENVHFSFDGPLQGDIGASITRNLPKVATLKGEGFTAILNEKWWSSSRIELIHNGKEIVIEKPWQGGGFQYEARLATKLLSNGFKQSKTLNGDTSRKVISIMEKALRDGGYAHLI</sequence>
<protein>
    <submittedName>
        <fullName evidence="4">Gfo/Idh/MocA family oxidoreductase</fullName>
    </submittedName>
</protein>
<dbReference type="Pfam" id="PF01408">
    <property type="entry name" value="GFO_IDH_MocA"/>
    <property type="match status" value="1"/>
</dbReference>
<evidence type="ECO:0000259" key="3">
    <source>
        <dbReference type="Pfam" id="PF01408"/>
    </source>
</evidence>
<evidence type="ECO:0000313" key="4">
    <source>
        <dbReference type="EMBL" id="MCJ2376152.1"/>
    </source>
</evidence>
<dbReference type="AlphaFoldDB" id="A0A9X2AY00"/>
<reference evidence="4" key="1">
    <citation type="submission" date="2021-11" db="EMBL/GenBank/DDBJ databases">
        <title>Vibrio ZSDE26 sp. nov. and Vibrio ZSDZ34 sp. nov., isolated from coastal seawater in Qingdao.</title>
        <authorList>
            <person name="Zhang P."/>
        </authorList>
    </citation>
    <scope>NUCLEOTIDE SEQUENCE</scope>
    <source>
        <strain evidence="4">ZSDZ34</strain>
    </source>
</reference>
<accession>A0A9X2AY00</accession>
<keyword evidence="5" id="KW-1185">Reference proteome</keyword>
<name>A0A9X2AY00_9VIBR</name>
<dbReference type="InterPro" id="IPR050984">
    <property type="entry name" value="Gfo/Idh/MocA_domain"/>
</dbReference>
<dbReference type="Gene3D" id="3.30.360.10">
    <property type="entry name" value="Dihydrodipicolinate Reductase, domain 2"/>
    <property type="match status" value="1"/>
</dbReference>
<comment type="caution">
    <text evidence="4">The sequence shown here is derived from an EMBL/GenBank/DDBJ whole genome shotgun (WGS) entry which is preliminary data.</text>
</comment>
<dbReference type="Proteomes" id="UP001139488">
    <property type="component" value="Unassembled WGS sequence"/>
</dbReference>
<feature type="domain" description="Gfo/Idh/MocA-like oxidoreductase N-terminal" evidence="3">
    <location>
        <begin position="6"/>
        <end position="122"/>
    </location>
</feature>
<dbReference type="PANTHER" id="PTHR22604">
    <property type="entry name" value="OXIDOREDUCTASES"/>
    <property type="match status" value="1"/>
</dbReference>
<dbReference type="PANTHER" id="PTHR22604:SF105">
    <property type="entry name" value="TRANS-1,2-DIHYDROBENZENE-1,2-DIOL DEHYDROGENASE"/>
    <property type="match status" value="1"/>
</dbReference>
<dbReference type="SUPFAM" id="SSF55347">
    <property type="entry name" value="Glyceraldehyde-3-phosphate dehydrogenase-like, C-terminal domain"/>
    <property type="match status" value="1"/>
</dbReference>
<evidence type="ECO:0000313" key="5">
    <source>
        <dbReference type="Proteomes" id="UP001139488"/>
    </source>
</evidence>
<dbReference type="RefSeq" id="WP_244355559.1">
    <property type="nucleotide sequence ID" value="NZ_JAJNNZ010000003.1"/>
</dbReference>
<dbReference type="GO" id="GO:0016491">
    <property type="term" value="F:oxidoreductase activity"/>
    <property type="evidence" value="ECO:0007669"/>
    <property type="project" value="UniProtKB-KW"/>
</dbReference>
<keyword evidence="2" id="KW-0560">Oxidoreductase</keyword>
<proteinExistence type="inferred from homology"/>
<dbReference type="InterPro" id="IPR036291">
    <property type="entry name" value="NAD(P)-bd_dom_sf"/>
</dbReference>
<dbReference type="GO" id="GO:0000166">
    <property type="term" value="F:nucleotide binding"/>
    <property type="evidence" value="ECO:0007669"/>
    <property type="project" value="InterPro"/>
</dbReference>
<dbReference type="SUPFAM" id="SSF51735">
    <property type="entry name" value="NAD(P)-binding Rossmann-fold domains"/>
    <property type="match status" value="1"/>
</dbReference>
<evidence type="ECO:0000256" key="2">
    <source>
        <dbReference type="ARBA" id="ARBA00023002"/>
    </source>
</evidence>